<dbReference type="Proteomes" id="UP000554482">
    <property type="component" value="Unassembled WGS sequence"/>
</dbReference>
<protein>
    <recommendedName>
        <fullName evidence="2">CCHC-type domain-containing protein</fullName>
    </recommendedName>
</protein>
<keyword evidence="1" id="KW-0479">Metal-binding</keyword>
<dbReference type="GO" id="GO:0008270">
    <property type="term" value="F:zinc ion binding"/>
    <property type="evidence" value="ECO:0007669"/>
    <property type="project" value="UniProtKB-KW"/>
</dbReference>
<dbReference type="Gene3D" id="4.10.60.10">
    <property type="entry name" value="Zinc finger, CCHC-type"/>
    <property type="match status" value="1"/>
</dbReference>
<comment type="caution">
    <text evidence="3">The sequence shown here is derived from an EMBL/GenBank/DDBJ whole genome shotgun (WGS) entry which is preliminary data.</text>
</comment>
<evidence type="ECO:0000259" key="2">
    <source>
        <dbReference type="PROSITE" id="PS50158"/>
    </source>
</evidence>
<dbReference type="SUPFAM" id="SSF57756">
    <property type="entry name" value="Retrovirus zinc finger-like domains"/>
    <property type="match status" value="1"/>
</dbReference>
<evidence type="ECO:0000256" key="1">
    <source>
        <dbReference type="PROSITE-ProRule" id="PRU00047"/>
    </source>
</evidence>
<dbReference type="EMBL" id="JABWDY010020929">
    <property type="protein sequence ID" value="KAF5192780.1"/>
    <property type="molecule type" value="Genomic_DNA"/>
</dbReference>
<evidence type="ECO:0000313" key="4">
    <source>
        <dbReference type="Proteomes" id="UP000554482"/>
    </source>
</evidence>
<feature type="domain" description="CCHC-type" evidence="2">
    <location>
        <begin position="75"/>
        <end position="89"/>
    </location>
</feature>
<keyword evidence="4" id="KW-1185">Reference proteome</keyword>
<dbReference type="OrthoDB" id="2822301at2759"/>
<organism evidence="3 4">
    <name type="scientific">Thalictrum thalictroides</name>
    <name type="common">Rue-anemone</name>
    <name type="synonym">Anemone thalictroides</name>
    <dbReference type="NCBI Taxonomy" id="46969"/>
    <lineage>
        <taxon>Eukaryota</taxon>
        <taxon>Viridiplantae</taxon>
        <taxon>Streptophyta</taxon>
        <taxon>Embryophyta</taxon>
        <taxon>Tracheophyta</taxon>
        <taxon>Spermatophyta</taxon>
        <taxon>Magnoliopsida</taxon>
        <taxon>Ranunculales</taxon>
        <taxon>Ranunculaceae</taxon>
        <taxon>Thalictroideae</taxon>
        <taxon>Thalictrum</taxon>
    </lineage>
</organism>
<dbReference type="InterPro" id="IPR001878">
    <property type="entry name" value="Znf_CCHC"/>
</dbReference>
<gene>
    <name evidence="3" type="ORF">FRX31_017630</name>
</gene>
<dbReference type="InterPro" id="IPR036875">
    <property type="entry name" value="Znf_CCHC_sf"/>
</dbReference>
<proteinExistence type="predicted"/>
<dbReference type="GO" id="GO:0003676">
    <property type="term" value="F:nucleic acid binding"/>
    <property type="evidence" value="ECO:0007669"/>
    <property type="project" value="InterPro"/>
</dbReference>
<dbReference type="PROSITE" id="PS50158">
    <property type="entry name" value="ZF_CCHC"/>
    <property type="match status" value="1"/>
</dbReference>
<dbReference type="Pfam" id="PF00098">
    <property type="entry name" value="zf-CCHC"/>
    <property type="match status" value="1"/>
</dbReference>
<reference evidence="3 4" key="1">
    <citation type="submission" date="2020-06" db="EMBL/GenBank/DDBJ databases">
        <title>Transcriptomic and genomic resources for Thalictrum thalictroides and T. hernandezii: Facilitating candidate gene discovery in an emerging model plant lineage.</title>
        <authorList>
            <person name="Arias T."/>
            <person name="Riano-Pachon D.M."/>
            <person name="Di Stilio V.S."/>
        </authorList>
    </citation>
    <scope>NUCLEOTIDE SEQUENCE [LARGE SCALE GENOMIC DNA]</scope>
    <source>
        <strain evidence="4">cv. WT478/WT964</strain>
        <tissue evidence="3">Leaves</tissue>
    </source>
</reference>
<keyword evidence="1" id="KW-0863">Zinc-finger</keyword>
<evidence type="ECO:0000313" key="3">
    <source>
        <dbReference type="EMBL" id="KAF5192780.1"/>
    </source>
</evidence>
<keyword evidence="1" id="KW-0862">Zinc</keyword>
<name>A0A7J6W897_THATH</name>
<dbReference type="AlphaFoldDB" id="A0A7J6W897"/>
<sequence length="170" mass="18783">MCGEEGHVGDSCRWVYSTCNKPRCDGIRLIRKSQTSDNPGRKFLSCQFCSSFQWLDQAITQAWTVKGVGQTSNGCFKCGEIGHWQNACPWVNSKCNKQGCTGKRKLLTSGTESSLGNKFLKCGVCQSFQWLKHAIEDAKKSSESVCDPVVTIQVPLSQLCKSLTKCNVSE</sequence>
<accession>A0A7J6W897</accession>